<dbReference type="NCBIfam" id="TIGR00392">
    <property type="entry name" value="ileS"/>
    <property type="match status" value="1"/>
</dbReference>
<dbReference type="GO" id="GO:0002161">
    <property type="term" value="F:aminoacyl-tRNA deacylase activity"/>
    <property type="evidence" value="ECO:0007669"/>
    <property type="project" value="InterPro"/>
</dbReference>
<dbReference type="GO" id="GO:0008270">
    <property type="term" value="F:zinc ion binding"/>
    <property type="evidence" value="ECO:0007669"/>
    <property type="project" value="UniProtKB-UniRule"/>
</dbReference>
<dbReference type="HAMAP" id="MF_02002">
    <property type="entry name" value="Ile_tRNA_synth_type1"/>
    <property type="match status" value="1"/>
</dbReference>
<dbReference type="Pfam" id="PF00133">
    <property type="entry name" value="tRNA-synt_1"/>
    <property type="match status" value="1"/>
</dbReference>
<accession>A0A7Y9T383</accession>
<evidence type="ECO:0000259" key="14">
    <source>
        <dbReference type="Pfam" id="PF08264"/>
    </source>
</evidence>
<dbReference type="SUPFAM" id="SSF52374">
    <property type="entry name" value="Nucleotidylyl transferase"/>
    <property type="match status" value="1"/>
</dbReference>
<comment type="subunit">
    <text evidence="10">Monomer.</text>
</comment>
<evidence type="ECO:0000256" key="10">
    <source>
        <dbReference type="HAMAP-Rule" id="MF_02002"/>
    </source>
</evidence>
<dbReference type="GO" id="GO:0006428">
    <property type="term" value="P:isoleucyl-tRNA aminoacylation"/>
    <property type="evidence" value="ECO:0007669"/>
    <property type="project" value="UniProtKB-UniRule"/>
</dbReference>
<dbReference type="SUPFAM" id="SSF50677">
    <property type="entry name" value="ValRS/IleRS/LeuRS editing domain"/>
    <property type="match status" value="1"/>
</dbReference>
<dbReference type="GO" id="GO:0005524">
    <property type="term" value="F:ATP binding"/>
    <property type="evidence" value="ECO:0007669"/>
    <property type="project" value="UniProtKB-UniRule"/>
</dbReference>
<feature type="binding site" evidence="10">
    <location>
        <position position="988"/>
    </location>
    <ligand>
        <name>Zn(2+)</name>
        <dbReference type="ChEBI" id="CHEBI:29105"/>
    </ligand>
</feature>
<organism evidence="15 16">
    <name type="scientific">Tunturiibacter lichenicola</name>
    <dbReference type="NCBI Taxonomy" id="2051959"/>
    <lineage>
        <taxon>Bacteria</taxon>
        <taxon>Pseudomonadati</taxon>
        <taxon>Acidobacteriota</taxon>
        <taxon>Terriglobia</taxon>
        <taxon>Terriglobales</taxon>
        <taxon>Acidobacteriaceae</taxon>
        <taxon>Tunturiibacter</taxon>
    </lineage>
</organism>
<feature type="region of interest" description="Disordered" evidence="11">
    <location>
        <begin position="1"/>
        <end position="32"/>
    </location>
</feature>
<keyword evidence="10" id="KW-0862">Zinc</keyword>
<dbReference type="InterPro" id="IPR009080">
    <property type="entry name" value="tRNAsynth_Ia_anticodon-bd"/>
</dbReference>
<dbReference type="InterPro" id="IPR014729">
    <property type="entry name" value="Rossmann-like_a/b/a_fold"/>
</dbReference>
<feature type="binding site" evidence="10">
    <location>
        <position position="666"/>
    </location>
    <ligand>
        <name>ATP</name>
        <dbReference type="ChEBI" id="CHEBI:30616"/>
    </ligand>
</feature>
<feature type="binding site" evidence="10">
    <location>
        <position position="985"/>
    </location>
    <ligand>
        <name>Zn(2+)</name>
        <dbReference type="ChEBI" id="CHEBI:29105"/>
    </ligand>
</feature>
<feature type="binding site" evidence="10">
    <location>
        <position position="965"/>
    </location>
    <ligand>
        <name>Zn(2+)</name>
        <dbReference type="ChEBI" id="CHEBI:29105"/>
    </ligand>
</feature>
<evidence type="ECO:0000256" key="8">
    <source>
        <dbReference type="ARBA" id="ARBA00025217"/>
    </source>
</evidence>
<dbReference type="Gene3D" id="3.90.740.10">
    <property type="entry name" value="Valyl/Leucyl/Isoleucyl-tRNA synthetase, editing domain"/>
    <property type="match status" value="1"/>
</dbReference>
<dbReference type="CDD" id="cd07960">
    <property type="entry name" value="Anticodon_Ia_Ile_BEm"/>
    <property type="match status" value="1"/>
</dbReference>
<feature type="short sequence motif" description="'KMSKS' region" evidence="10">
    <location>
        <begin position="663"/>
        <end position="667"/>
    </location>
</feature>
<dbReference type="GO" id="GO:0004822">
    <property type="term" value="F:isoleucine-tRNA ligase activity"/>
    <property type="evidence" value="ECO:0007669"/>
    <property type="project" value="UniProtKB-UniRule"/>
</dbReference>
<dbReference type="InterPro" id="IPR009008">
    <property type="entry name" value="Val/Leu/Ile-tRNA-synth_edit"/>
</dbReference>
<dbReference type="InterPro" id="IPR002301">
    <property type="entry name" value="Ile-tRNA-ligase"/>
</dbReference>
<evidence type="ECO:0000259" key="12">
    <source>
        <dbReference type="Pfam" id="PF00133"/>
    </source>
</evidence>
<evidence type="ECO:0000313" key="15">
    <source>
        <dbReference type="EMBL" id="NYF52002.1"/>
    </source>
</evidence>
<comment type="domain">
    <text evidence="10">IleRS has two distinct active sites: one for aminoacylation and one for editing. The misactivated valine is translocated from the active site to the editing site, which sterically excludes the correctly activated isoleucine. The single editing site contains two valyl binding pockets, one specific for each substrate (Val-AMP or Val-tRNA(Ile)).</text>
</comment>
<evidence type="ECO:0000256" key="6">
    <source>
        <dbReference type="ARBA" id="ARBA00022917"/>
    </source>
</evidence>
<dbReference type="InterPro" id="IPR050081">
    <property type="entry name" value="Ile-tRNA_ligase"/>
</dbReference>
<gene>
    <name evidence="10" type="primary">ileS</name>
    <name evidence="15" type="ORF">HDF12_002367</name>
</gene>
<feature type="domain" description="Methionyl/Valyl/Leucyl/Isoleucyl-tRNA synthetase anticodon-binding" evidence="14">
    <location>
        <begin position="746"/>
        <end position="900"/>
    </location>
</feature>
<reference evidence="15 16" key="1">
    <citation type="submission" date="2020-07" db="EMBL/GenBank/DDBJ databases">
        <title>Genomic Encyclopedia of Type Strains, Phase IV (KMG-V): Genome sequencing to study the core and pangenomes of soil and plant-associated prokaryotes.</title>
        <authorList>
            <person name="Whitman W."/>
        </authorList>
    </citation>
    <scope>NUCLEOTIDE SEQUENCE [LARGE SCALE GENOMIC DNA]</scope>
    <source>
        <strain evidence="15 16">M8UP30</strain>
    </source>
</reference>
<dbReference type="EC" id="6.1.1.5" evidence="10"/>
<keyword evidence="7 10" id="KW-0030">Aminoacyl-tRNA synthetase</keyword>
<dbReference type="SUPFAM" id="SSF47323">
    <property type="entry name" value="Anticodon-binding domain of a subclass of class I aminoacyl-tRNA synthetases"/>
    <property type="match status" value="1"/>
</dbReference>
<comment type="function">
    <text evidence="8 10">Catalyzes the attachment of isoleucine to tRNA(Ile). As IleRS can inadvertently accommodate and process structurally similar amino acids such as valine, to avoid such errors it has two additional distinct tRNA(Ile)-dependent editing activities. One activity is designated as 'pretransfer' editing and involves the hydrolysis of activated Val-AMP. The other activity is designated 'posttransfer' editing and involves deacylation of mischarged Val-tRNA(Ile).</text>
</comment>
<evidence type="ECO:0000256" key="11">
    <source>
        <dbReference type="SAM" id="MobiDB-lite"/>
    </source>
</evidence>
<protein>
    <recommendedName>
        <fullName evidence="10">Isoleucine--tRNA ligase</fullName>
        <ecNumber evidence="10">6.1.1.5</ecNumber>
    </recommendedName>
    <alternativeName>
        <fullName evidence="10">Isoleucyl-tRNA synthetase</fullName>
        <shortName evidence="10">IleRS</shortName>
    </alternativeName>
</protein>
<keyword evidence="2 10" id="KW-0963">Cytoplasm</keyword>
<dbReference type="Proteomes" id="UP000534186">
    <property type="component" value="Unassembled WGS sequence"/>
</dbReference>
<keyword evidence="6 10" id="KW-0648">Protein biosynthesis</keyword>
<evidence type="ECO:0000256" key="2">
    <source>
        <dbReference type="ARBA" id="ARBA00022490"/>
    </source>
</evidence>
<dbReference type="Pfam" id="PF06827">
    <property type="entry name" value="zf-FPG_IleRS"/>
    <property type="match status" value="1"/>
</dbReference>
<dbReference type="Pfam" id="PF08264">
    <property type="entry name" value="Anticodon_1"/>
    <property type="match status" value="1"/>
</dbReference>
<feature type="binding site" evidence="10">
    <location>
        <position position="968"/>
    </location>
    <ligand>
        <name>Zn(2+)</name>
        <dbReference type="ChEBI" id="CHEBI:29105"/>
    </ligand>
</feature>
<dbReference type="PROSITE" id="PS00178">
    <property type="entry name" value="AA_TRNA_LIGASE_I"/>
    <property type="match status" value="1"/>
</dbReference>
<comment type="cofactor">
    <cofactor evidence="10">
        <name>Zn(2+)</name>
        <dbReference type="ChEBI" id="CHEBI:29105"/>
    </cofactor>
    <text evidence="10">Binds 1 zinc ion per subunit.</text>
</comment>
<evidence type="ECO:0000256" key="5">
    <source>
        <dbReference type="ARBA" id="ARBA00022840"/>
    </source>
</evidence>
<evidence type="ECO:0000256" key="3">
    <source>
        <dbReference type="ARBA" id="ARBA00022598"/>
    </source>
</evidence>
<evidence type="ECO:0000256" key="1">
    <source>
        <dbReference type="ARBA" id="ARBA00006887"/>
    </source>
</evidence>
<dbReference type="FunFam" id="3.40.50.620:FF:000042">
    <property type="entry name" value="Isoleucine--tRNA ligase"/>
    <property type="match status" value="1"/>
</dbReference>
<dbReference type="InterPro" id="IPR001412">
    <property type="entry name" value="aa-tRNA-synth_I_CS"/>
</dbReference>
<dbReference type="InterPro" id="IPR002300">
    <property type="entry name" value="aa-tRNA-synth_Ia"/>
</dbReference>
<dbReference type="PANTHER" id="PTHR42765">
    <property type="entry name" value="SOLEUCYL-TRNA SYNTHETASE"/>
    <property type="match status" value="1"/>
</dbReference>
<dbReference type="Gene3D" id="1.10.730.20">
    <property type="match status" value="1"/>
</dbReference>
<feature type="binding site" evidence="10">
    <location>
        <position position="622"/>
    </location>
    <ligand>
        <name>L-isoleucyl-5'-AMP</name>
        <dbReference type="ChEBI" id="CHEBI:178002"/>
    </ligand>
</feature>
<feature type="domain" description="Aminoacyl-tRNA synthetase class Ia" evidence="12">
    <location>
        <begin position="60"/>
        <end position="700"/>
    </location>
</feature>
<feature type="domain" description="Zinc finger FPG/IleRS-type" evidence="13">
    <location>
        <begin position="962"/>
        <end position="990"/>
    </location>
</feature>
<dbReference type="Gene3D" id="1.10.10.830">
    <property type="entry name" value="Ile-tRNA synthetase CP2 domain-like"/>
    <property type="match status" value="1"/>
</dbReference>
<keyword evidence="4 10" id="KW-0547">Nucleotide-binding</keyword>
<dbReference type="EMBL" id="JACCCV010000001">
    <property type="protein sequence ID" value="NYF52002.1"/>
    <property type="molecule type" value="Genomic_DNA"/>
</dbReference>
<evidence type="ECO:0000259" key="13">
    <source>
        <dbReference type="Pfam" id="PF06827"/>
    </source>
</evidence>
<dbReference type="InterPro" id="IPR023585">
    <property type="entry name" value="Ile-tRNA-ligase_type1"/>
</dbReference>
<dbReference type="InterPro" id="IPR033708">
    <property type="entry name" value="Anticodon_Ile_BEm"/>
</dbReference>
<comment type="similarity">
    <text evidence="1 10">Belongs to the class-I aminoacyl-tRNA synthetase family. IleS type 1 subfamily.</text>
</comment>
<dbReference type="PRINTS" id="PR00984">
    <property type="entry name" value="TRNASYNTHILE"/>
</dbReference>
<dbReference type="AlphaFoldDB" id="A0A7Y9T383"/>
<dbReference type="InterPro" id="IPR013155">
    <property type="entry name" value="M/V/L/I-tRNA-synth_anticd-bd"/>
</dbReference>
<proteinExistence type="inferred from homology"/>
<dbReference type="Gene3D" id="3.40.50.620">
    <property type="entry name" value="HUPs"/>
    <property type="match status" value="2"/>
</dbReference>
<dbReference type="InterPro" id="IPR010663">
    <property type="entry name" value="Znf_FPG/IleRS"/>
</dbReference>
<comment type="subcellular location">
    <subcellularLocation>
        <location evidence="10">Cytoplasm</location>
    </subcellularLocation>
</comment>
<evidence type="ECO:0000256" key="4">
    <source>
        <dbReference type="ARBA" id="ARBA00022741"/>
    </source>
</evidence>
<comment type="caution">
    <text evidence="15">The sequence shown here is derived from an EMBL/GenBank/DDBJ whole genome shotgun (WGS) entry which is preliminary data.</text>
</comment>
<evidence type="ECO:0000313" key="16">
    <source>
        <dbReference type="Proteomes" id="UP000534186"/>
    </source>
</evidence>
<dbReference type="GO" id="GO:0005829">
    <property type="term" value="C:cytosol"/>
    <property type="evidence" value="ECO:0007669"/>
    <property type="project" value="TreeGrafter"/>
</dbReference>
<feature type="short sequence motif" description="'HIGH' region" evidence="10">
    <location>
        <begin position="90"/>
        <end position="100"/>
    </location>
</feature>
<comment type="catalytic activity">
    <reaction evidence="9 10">
        <text>tRNA(Ile) + L-isoleucine + ATP = L-isoleucyl-tRNA(Ile) + AMP + diphosphate</text>
        <dbReference type="Rhea" id="RHEA:11060"/>
        <dbReference type="Rhea" id="RHEA-COMP:9666"/>
        <dbReference type="Rhea" id="RHEA-COMP:9695"/>
        <dbReference type="ChEBI" id="CHEBI:30616"/>
        <dbReference type="ChEBI" id="CHEBI:33019"/>
        <dbReference type="ChEBI" id="CHEBI:58045"/>
        <dbReference type="ChEBI" id="CHEBI:78442"/>
        <dbReference type="ChEBI" id="CHEBI:78528"/>
        <dbReference type="ChEBI" id="CHEBI:456215"/>
        <dbReference type="EC" id="6.1.1.5"/>
    </reaction>
</comment>
<keyword evidence="3 10" id="KW-0436">Ligase</keyword>
<name>A0A7Y9T383_9BACT</name>
<keyword evidence="10" id="KW-0479">Metal-binding</keyword>
<sequence length="1012" mass="113487">MSEATQAKPELKALKSTLNQPTRGRDNASDAAPKALKSTLNLPQTAFPMKANLPQNEPARLQAWQQSDLYAQIRAARAGHPKYILHDGPPYANGAIHLGHALNKCIKDFVVKTKTMAGFDAPYVPGWDCHGLPIEIKVDEQLGRKKLEMDPIAVRRACREYAQKYVDLQRSQFERIGVFGRWNDPYLTMSFGYEASIVETFYDFFEKKFVYKGLKPVYWCIHDRTALAEAEVEYDQHTSPSVYVRYALTSDPAVIAPSLVGIKDLYTIIWTTTPWTLPASQAVAFNPHLEYVALACDGGTYIIAQALMSSVITHCRLMSAKNPAEPASQADIVAVFIGNHLEHATFQHPFLDRSILGVTADYVTAEQGTGAVHTSPAHGVDDFYTGQRYHLPEIQYVDNAGRQRHTGTNGGGGVAQPYEDLTVFKSNAPIIELLRERGALLSDTSFEHSYPHCWRCHNPVIVRATEQWFIGMETPMITDEGTLTTFRQRALDEIKHVVWDPAWGEERISNMIATRPDWCISRQRIWGVPIAVFLCDKCGEPLNEPSVNKSIVDLFKKDGADAWYAHEAASLLPAGTACASCHHQEFRKEMDILDVWFESGSSWHAVLDLEPELHSPADLYTEGGDQHRGWFHSSLLTSVAVRNHAPYKMVATSGWTLDEQGRAFSKSLGNGVDPVDIAKRLGAEVIRLWVASVDFREDVAASENLMQRVSDNYRKLRNTLRFLLGNIHDFNPATDAIAFANLQPLDQYILARTAELDAKIRAAYDSFEFHRAYHALNEYVNTDLSALYLDVLKDRLYTFAPNHPGRRSAQTALWRIAETLTRLIAPILSFTADEVWALLPKVENRESSVHLALFPAMSEIIPGSTRKLEEDFDHLLTLRDEVLKVLEEERTAKTISNKPSETQIVLGWLNSVAERPNPVFEQYKSILPELFGVAQVQISNAIVTEGNVEKGAFYVQAKPAAGSKCERCWRFTEDVGHQPNYPTVCLRCAEALEAIHYQPYEASPSNATEQQA</sequence>
<dbReference type="GO" id="GO:0000049">
    <property type="term" value="F:tRNA binding"/>
    <property type="evidence" value="ECO:0007669"/>
    <property type="project" value="InterPro"/>
</dbReference>
<keyword evidence="5 10" id="KW-0067">ATP-binding</keyword>
<evidence type="ECO:0000256" key="9">
    <source>
        <dbReference type="ARBA" id="ARBA00048359"/>
    </source>
</evidence>
<dbReference type="PANTHER" id="PTHR42765:SF1">
    <property type="entry name" value="ISOLEUCINE--TRNA LIGASE, MITOCHONDRIAL"/>
    <property type="match status" value="1"/>
</dbReference>
<evidence type="ECO:0000256" key="7">
    <source>
        <dbReference type="ARBA" id="ARBA00023146"/>
    </source>
</evidence>